<feature type="signal peptide" evidence="1">
    <location>
        <begin position="1"/>
        <end position="26"/>
    </location>
</feature>
<dbReference type="Proteomes" id="UP000239735">
    <property type="component" value="Unassembled WGS sequence"/>
</dbReference>
<dbReference type="OrthoDB" id="109375at2"/>
<proteinExistence type="predicted"/>
<gene>
    <name evidence="2" type="ORF">SBA5_640022</name>
</gene>
<evidence type="ECO:0000256" key="1">
    <source>
        <dbReference type="SAM" id="SignalP"/>
    </source>
</evidence>
<feature type="chain" id="PRO_5014783211" description="TIGR03435 family protein" evidence="1">
    <location>
        <begin position="27"/>
        <end position="290"/>
    </location>
</feature>
<keyword evidence="1" id="KW-0732">Signal</keyword>
<dbReference type="EMBL" id="OKRB01000124">
    <property type="protein sequence ID" value="SPE28188.1"/>
    <property type="molecule type" value="Genomic_DNA"/>
</dbReference>
<dbReference type="Pfam" id="PF12543">
    <property type="entry name" value="DUF3738"/>
    <property type="match status" value="1"/>
</dbReference>
<dbReference type="NCBIfam" id="TIGR03435">
    <property type="entry name" value="Soli_TIGR03435"/>
    <property type="match status" value="1"/>
</dbReference>
<accession>A0A2N9LY94</accession>
<evidence type="ECO:0000313" key="3">
    <source>
        <dbReference type="Proteomes" id="UP000239735"/>
    </source>
</evidence>
<protein>
    <recommendedName>
        <fullName evidence="4">TIGR03435 family protein</fullName>
    </recommendedName>
</protein>
<dbReference type="InterPro" id="IPR017801">
    <property type="entry name" value="DUF3738"/>
</dbReference>
<reference evidence="3" key="1">
    <citation type="submission" date="2018-02" db="EMBL/GenBank/DDBJ databases">
        <authorList>
            <person name="Hausmann B."/>
        </authorList>
    </citation>
    <scope>NUCLEOTIDE SEQUENCE [LARGE SCALE GENOMIC DNA]</scope>
    <source>
        <strain evidence="3">Peat soil MAG SbA5</strain>
    </source>
</reference>
<organism evidence="2 3">
    <name type="scientific">Candidatus Sulfuritelmatomonas gaucii</name>
    <dbReference type="NCBI Taxonomy" id="2043161"/>
    <lineage>
        <taxon>Bacteria</taxon>
        <taxon>Pseudomonadati</taxon>
        <taxon>Acidobacteriota</taxon>
        <taxon>Terriglobia</taxon>
        <taxon>Terriglobales</taxon>
        <taxon>Acidobacteriaceae</taxon>
        <taxon>Candidatus Sulfuritelmatomonas</taxon>
    </lineage>
</organism>
<dbReference type="AlphaFoldDB" id="A0A2N9LY94"/>
<name>A0A2N9LY94_9BACT</name>
<evidence type="ECO:0008006" key="4">
    <source>
        <dbReference type="Google" id="ProtNLM"/>
    </source>
</evidence>
<evidence type="ECO:0000313" key="2">
    <source>
        <dbReference type="EMBL" id="SPE28188.1"/>
    </source>
</evidence>
<sequence>MLMQAHCGRHLPAVLLVALYSSSATMHLWAQAGGAAPQDANPKVPAYEVVSIKPANPGDRDIGWKDLPNGFDFKNMPLAPLIYQAYEITLESQIAGLPEWTKADRYNVSSRAGDDTVAAWKKLSKQDLSKQQQLMLQALFADRCQLKVRREVKELPVYDLVIAKGGLKMKESASDEKSFVELDTTSSYGATGSGLEYKKTMTAHAVTAQGLAQNLPHEAGRIVVDKTNLGEKQFDFELKWSSSQEAPADSGGTGPSIFTAVEEQLGLKLVPAKEPVDTFVVVHIERPTEN</sequence>